<accession>A0ABC8QNK9</accession>
<feature type="non-terminal residue" evidence="4">
    <location>
        <position position="1"/>
    </location>
</feature>
<reference evidence="4 5" key="1">
    <citation type="submission" date="2024-02" db="EMBL/GenBank/DDBJ databases">
        <authorList>
            <person name="Vignale AGUSTIN F."/>
            <person name="Sosa J E."/>
            <person name="Modenutti C."/>
        </authorList>
    </citation>
    <scope>NUCLEOTIDE SEQUENCE [LARGE SCALE GENOMIC DNA]</scope>
</reference>
<comment type="subcellular location">
    <subcellularLocation>
        <location evidence="1">Mitochondrion</location>
    </subcellularLocation>
</comment>
<dbReference type="PANTHER" id="PTHR28554">
    <property type="entry name" value="39S RIBOSOMAL PROTEIN L45, MITOCHONDRIAL"/>
    <property type="match status" value="1"/>
</dbReference>
<dbReference type="SUPFAM" id="SSF54427">
    <property type="entry name" value="NTF2-like"/>
    <property type="match status" value="1"/>
</dbReference>
<comment type="caution">
    <text evidence="4">The sequence shown here is derived from an EMBL/GenBank/DDBJ whole genome shotgun (WGS) entry which is preliminary data.</text>
</comment>
<gene>
    <name evidence="4" type="ORF">ILEXP_LOCUS883</name>
</gene>
<dbReference type="PANTHER" id="PTHR28554:SF1">
    <property type="entry name" value="LARGE RIBOSOMAL SUBUNIT PROTEIN ML45"/>
    <property type="match status" value="1"/>
</dbReference>
<dbReference type="GO" id="GO:0005739">
    <property type="term" value="C:mitochondrion"/>
    <property type="evidence" value="ECO:0007669"/>
    <property type="project" value="UniProtKB-SubCell"/>
</dbReference>
<dbReference type="Gene3D" id="3.10.450.240">
    <property type="match status" value="1"/>
</dbReference>
<protein>
    <recommendedName>
        <fullName evidence="6">Tim44-like domain-containing protein</fullName>
    </recommendedName>
</protein>
<dbReference type="Proteomes" id="UP001642360">
    <property type="component" value="Unassembled WGS sequence"/>
</dbReference>
<evidence type="ECO:0008006" key="6">
    <source>
        <dbReference type="Google" id="ProtNLM"/>
    </source>
</evidence>
<sequence length="207" mass="23845">LHLRIKLLSVTLAKSRGSGSELLMKFEAYDLRGALIAGDKNKEVLVRDIWVFEKSLFHPGAYWRLCGRLVVSLSLIRSGYENAIVGPENGQLSDEANDGTALGNIMPEDRLNSISDKESEQRHEQNSPITFEQPLVFSMRESIFESPLRILPLHSLKRESLNLKSTDPDERIMSRKEDEYPARKPSMKEEQMLHRWKIKSHDWKMNI</sequence>
<name>A0ABC8QNK9_9AQUA</name>
<keyword evidence="3" id="KW-0496">Mitochondrion</keyword>
<keyword evidence="2" id="KW-0809">Transit peptide</keyword>
<evidence type="ECO:0000313" key="5">
    <source>
        <dbReference type="Proteomes" id="UP001642360"/>
    </source>
</evidence>
<dbReference type="InterPro" id="IPR032710">
    <property type="entry name" value="NTF2-like_dom_sf"/>
</dbReference>
<dbReference type="InterPro" id="IPR051975">
    <property type="entry name" value="mtLSU_mL45"/>
</dbReference>
<keyword evidence="5" id="KW-1185">Reference proteome</keyword>
<dbReference type="AlphaFoldDB" id="A0ABC8QNK9"/>
<dbReference type="EMBL" id="CAUOFW020000237">
    <property type="protein sequence ID" value="CAK9133957.1"/>
    <property type="molecule type" value="Genomic_DNA"/>
</dbReference>
<evidence type="ECO:0000256" key="3">
    <source>
        <dbReference type="ARBA" id="ARBA00023128"/>
    </source>
</evidence>
<proteinExistence type="predicted"/>
<organism evidence="4 5">
    <name type="scientific">Ilex paraguariensis</name>
    <name type="common">yerba mate</name>
    <dbReference type="NCBI Taxonomy" id="185542"/>
    <lineage>
        <taxon>Eukaryota</taxon>
        <taxon>Viridiplantae</taxon>
        <taxon>Streptophyta</taxon>
        <taxon>Embryophyta</taxon>
        <taxon>Tracheophyta</taxon>
        <taxon>Spermatophyta</taxon>
        <taxon>Magnoliopsida</taxon>
        <taxon>eudicotyledons</taxon>
        <taxon>Gunneridae</taxon>
        <taxon>Pentapetalae</taxon>
        <taxon>asterids</taxon>
        <taxon>campanulids</taxon>
        <taxon>Aquifoliales</taxon>
        <taxon>Aquifoliaceae</taxon>
        <taxon>Ilex</taxon>
    </lineage>
</organism>
<evidence type="ECO:0000313" key="4">
    <source>
        <dbReference type="EMBL" id="CAK9133957.1"/>
    </source>
</evidence>
<evidence type="ECO:0000256" key="1">
    <source>
        <dbReference type="ARBA" id="ARBA00004173"/>
    </source>
</evidence>
<evidence type="ECO:0000256" key="2">
    <source>
        <dbReference type="ARBA" id="ARBA00022946"/>
    </source>
</evidence>